<accession>A0A9D4EZ72</accession>
<reference evidence="1" key="2">
    <citation type="submission" date="2020-11" db="EMBL/GenBank/DDBJ databases">
        <authorList>
            <person name="McCartney M.A."/>
            <person name="Auch B."/>
            <person name="Kono T."/>
            <person name="Mallez S."/>
            <person name="Becker A."/>
            <person name="Gohl D.M."/>
            <person name="Silverstein K.A.T."/>
            <person name="Koren S."/>
            <person name="Bechman K.B."/>
            <person name="Herman A."/>
            <person name="Abrahante J.E."/>
            <person name="Garbe J."/>
        </authorList>
    </citation>
    <scope>NUCLEOTIDE SEQUENCE</scope>
    <source>
        <strain evidence="1">Duluth1</strain>
        <tissue evidence="1">Whole animal</tissue>
    </source>
</reference>
<comment type="caution">
    <text evidence="1">The sequence shown here is derived from an EMBL/GenBank/DDBJ whole genome shotgun (WGS) entry which is preliminary data.</text>
</comment>
<evidence type="ECO:0000313" key="1">
    <source>
        <dbReference type="EMBL" id="KAH3788476.1"/>
    </source>
</evidence>
<dbReference type="EMBL" id="JAIWYP010000008">
    <property type="protein sequence ID" value="KAH3788476.1"/>
    <property type="molecule type" value="Genomic_DNA"/>
</dbReference>
<dbReference type="AlphaFoldDB" id="A0A9D4EZ72"/>
<organism evidence="1 2">
    <name type="scientific">Dreissena polymorpha</name>
    <name type="common">Zebra mussel</name>
    <name type="synonym">Mytilus polymorpha</name>
    <dbReference type="NCBI Taxonomy" id="45954"/>
    <lineage>
        <taxon>Eukaryota</taxon>
        <taxon>Metazoa</taxon>
        <taxon>Spiralia</taxon>
        <taxon>Lophotrochozoa</taxon>
        <taxon>Mollusca</taxon>
        <taxon>Bivalvia</taxon>
        <taxon>Autobranchia</taxon>
        <taxon>Heteroconchia</taxon>
        <taxon>Euheterodonta</taxon>
        <taxon>Imparidentia</taxon>
        <taxon>Neoheterodontei</taxon>
        <taxon>Myida</taxon>
        <taxon>Dreissenoidea</taxon>
        <taxon>Dreissenidae</taxon>
        <taxon>Dreissena</taxon>
    </lineage>
</organism>
<protein>
    <submittedName>
        <fullName evidence="1">Uncharacterized protein</fullName>
    </submittedName>
</protein>
<dbReference type="Proteomes" id="UP000828390">
    <property type="component" value="Unassembled WGS sequence"/>
</dbReference>
<keyword evidence="2" id="KW-1185">Reference proteome</keyword>
<gene>
    <name evidence="1" type="ORF">DPMN_166620</name>
</gene>
<reference evidence="1" key="1">
    <citation type="journal article" date="2019" name="bioRxiv">
        <title>The Genome of the Zebra Mussel, Dreissena polymorpha: A Resource for Invasive Species Research.</title>
        <authorList>
            <person name="McCartney M.A."/>
            <person name="Auch B."/>
            <person name="Kono T."/>
            <person name="Mallez S."/>
            <person name="Zhang Y."/>
            <person name="Obille A."/>
            <person name="Becker A."/>
            <person name="Abrahante J.E."/>
            <person name="Garbe J."/>
            <person name="Badalamenti J.P."/>
            <person name="Herman A."/>
            <person name="Mangelson H."/>
            <person name="Liachko I."/>
            <person name="Sullivan S."/>
            <person name="Sone E.D."/>
            <person name="Koren S."/>
            <person name="Silverstein K.A.T."/>
            <person name="Beckman K.B."/>
            <person name="Gohl D.M."/>
        </authorList>
    </citation>
    <scope>NUCLEOTIDE SEQUENCE</scope>
    <source>
        <strain evidence="1">Duluth1</strain>
        <tissue evidence="1">Whole animal</tissue>
    </source>
</reference>
<sequence>MELRYFLPFGVSNILLPIKWNQVLSGFNPGNGKSSWQHRRTTIRLSCCSQVATVNQLKMTASPYGDGQL</sequence>
<evidence type="ECO:0000313" key="2">
    <source>
        <dbReference type="Proteomes" id="UP000828390"/>
    </source>
</evidence>
<name>A0A9D4EZ72_DREPO</name>
<proteinExistence type="predicted"/>